<dbReference type="InterPro" id="IPR013126">
    <property type="entry name" value="Hsp_70_fam"/>
</dbReference>
<reference evidence="4" key="2">
    <citation type="submission" date="2020-08" db="EMBL/GenBank/DDBJ databases">
        <title>Plant Genome Project.</title>
        <authorList>
            <person name="Zhang R.-G."/>
        </authorList>
    </citation>
    <scope>NUCLEOTIDE SEQUENCE</scope>
    <source>
        <strain evidence="4">Huo1</strain>
        <tissue evidence="4">Leaf</tissue>
    </source>
</reference>
<dbReference type="Pfam" id="PF00012">
    <property type="entry name" value="HSP70"/>
    <property type="match status" value="1"/>
</dbReference>
<dbReference type="EMBL" id="PNBA02000009">
    <property type="protein sequence ID" value="KAG6413345.1"/>
    <property type="molecule type" value="Genomic_DNA"/>
</dbReference>
<evidence type="ECO:0000256" key="1">
    <source>
        <dbReference type="ARBA" id="ARBA00022741"/>
    </source>
</evidence>
<evidence type="ECO:0000313" key="4">
    <source>
        <dbReference type="EMBL" id="KAG6413345.1"/>
    </source>
</evidence>
<proteinExistence type="predicted"/>
<dbReference type="GO" id="GO:0140662">
    <property type="term" value="F:ATP-dependent protein folding chaperone"/>
    <property type="evidence" value="ECO:0007669"/>
    <property type="project" value="InterPro"/>
</dbReference>
<dbReference type="Proteomes" id="UP000298416">
    <property type="component" value="Unassembled WGS sequence"/>
</dbReference>
<evidence type="ECO:0000256" key="2">
    <source>
        <dbReference type="ARBA" id="ARBA00022840"/>
    </source>
</evidence>
<evidence type="ECO:0000313" key="5">
    <source>
        <dbReference type="Proteomes" id="UP000298416"/>
    </source>
</evidence>
<dbReference type="AlphaFoldDB" id="A0A8X8XJR6"/>
<feature type="region of interest" description="Disordered" evidence="3">
    <location>
        <begin position="34"/>
        <end position="55"/>
    </location>
</feature>
<keyword evidence="2" id="KW-0067">ATP-binding</keyword>
<reference evidence="4" key="1">
    <citation type="submission" date="2018-01" db="EMBL/GenBank/DDBJ databases">
        <authorList>
            <person name="Mao J.F."/>
        </authorList>
    </citation>
    <scope>NUCLEOTIDE SEQUENCE</scope>
    <source>
        <strain evidence="4">Huo1</strain>
        <tissue evidence="4">Leaf</tissue>
    </source>
</reference>
<keyword evidence="5" id="KW-1185">Reference proteome</keyword>
<feature type="compositionally biased region" description="Basic and acidic residues" evidence="3">
    <location>
        <begin position="39"/>
        <end position="54"/>
    </location>
</feature>
<protein>
    <submittedName>
        <fullName evidence="4">Uncharacterized protein</fullName>
    </submittedName>
</protein>
<sequence length="455" mass="50853">MADTDPHTFVPLPQVEGQGSVRLESHDGEWIVQRSTSATDEHADSHESHEKEGEPIGELFLSCNITDHHPLEVVLTPRQKTEELELSIPLPHNCNLEKVNDIDSEPCVLSSYLESKDYIRVENSRKESVEFGAQNQGILILPPTRENAQLKELVDYFSEVFDTDSSRHGMDSIGGVVEQLSGVVEEESMILRKDAIGNFEEFGNYSKFSLQFCLDAKAGGGKIDHGQEVELRDLISTLTQELGEEIQFVDDASRFLSDKITGAIVKVPAYLNDSQRISTEDVSSLSYGFEIKTFTPKDVQEPEQDGKDNRDIFILEIGILVGKKHGGKREEDPLHGDMSFDRCLCIDEAQALVDLVRIRFWTKTGPWLESSLIRQGSSLGGSVDTITIAWLIGEMKLTEWIRERSVVRLLEASVRSNGQIISASKAAGEREQVLCLKRLLVVQEKEDATESDDFS</sequence>
<keyword evidence="1" id="KW-0547">Nucleotide-binding</keyword>
<name>A0A8X8XJR6_SALSN</name>
<organism evidence="4">
    <name type="scientific">Salvia splendens</name>
    <name type="common">Scarlet sage</name>
    <dbReference type="NCBI Taxonomy" id="180675"/>
    <lineage>
        <taxon>Eukaryota</taxon>
        <taxon>Viridiplantae</taxon>
        <taxon>Streptophyta</taxon>
        <taxon>Embryophyta</taxon>
        <taxon>Tracheophyta</taxon>
        <taxon>Spermatophyta</taxon>
        <taxon>Magnoliopsida</taxon>
        <taxon>eudicotyledons</taxon>
        <taxon>Gunneridae</taxon>
        <taxon>Pentapetalae</taxon>
        <taxon>asterids</taxon>
        <taxon>lamiids</taxon>
        <taxon>Lamiales</taxon>
        <taxon>Lamiaceae</taxon>
        <taxon>Nepetoideae</taxon>
        <taxon>Mentheae</taxon>
        <taxon>Salviinae</taxon>
        <taxon>Salvia</taxon>
        <taxon>Salvia subgen. Calosphace</taxon>
        <taxon>core Calosphace</taxon>
    </lineage>
</organism>
<comment type="caution">
    <text evidence="4">The sequence shown here is derived from an EMBL/GenBank/DDBJ whole genome shotgun (WGS) entry which is preliminary data.</text>
</comment>
<gene>
    <name evidence="4" type="ORF">SASPL_126054</name>
</gene>
<accession>A0A8X8XJR6</accession>
<evidence type="ECO:0000256" key="3">
    <source>
        <dbReference type="SAM" id="MobiDB-lite"/>
    </source>
</evidence>
<dbReference type="GO" id="GO:0005524">
    <property type="term" value="F:ATP binding"/>
    <property type="evidence" value="ECO:0007669"/>
    <property type="project" value="UniProtKB-KW"/>
</dbReference>